<gene>
    <name evidence="2" type="ORF">JMJ35_007309</name>
</gene>
<dbReference type="PANTHER" id="PTHR47803">
    <property type="entry name" value="TRNA-SPECIFIC ADENOSINE DEAMINASE 1"/>
    <property type="match status" value="1"/>
</dbReference>
<accession>A0AA39QXJ7</accession>
<proteinExistence type="predicted"/>
<sequence>MENSPVKHGTDNVQNYKSATNNVSGTLVEEESLEGQVANCIHGIFDSLPAKCKPRTSINGVSEWIPLSGIAIVRDGAIRCVALGTGMKCLPANQTALLDSRTVLHDWHAEILAIRAFNHFLLQEAYLLASSSTYTSCILRRKKANESDSPSSRSRPYTIHEDLKIMMYCSEAPCGDASMELIMEAQDDATPWPAVPPTENGAQPLLGRGLFSQLGVVRRKPSRPDAPPTLSKSCSDKLALKQCTSLLSTPTSLLISPQNAYIHTLILPSSQHRPHACSRSFGPSGRMAPLTLHGWPQGYAYHPFHVTPTATSSFTYARHNHNTNPTSSSKNNIYKSCNISTVWTPTLQETLINGVLQGRKQMDPKGASALSKTRMWALFQEINGMVGGRTNVPVDLPYERVKEVDALAVRRRVKEETKKVALKGWDG</sequence>
<evidence type="ECO:0000313" key="2">
    <source>
        <dbReference type="EMBL" id="KAK0509915.1"/>
    </source>
</evidence>
<name>A0AA39QXJ7_9LECA</name>
<organism evidence="2 3">
    <name type="scientific">Cladonia borealis</name>
    <dbReference type="NCBI Taxonomy" id="184061"/>
    <lineage>
        <taxon>Eukaryota</taxon>
        <taxon>Fungi</taxon>
        <taxon>Dikarya</taxon>
        <taxon>Ascomycota</taxon>
        <taxon>Pezizomycotina</taxon>
        <taxon>Lecanoromycetes</taxon>
        <taxon>OSLEUM clade</taxon>
        <taxon>Lecanoromycetidae</taxon>
        <taxon>Lecanorales</taxon>
        <taxon>Lecanorineae</taxon>
        <taxon>Cladoniaceae</taxon>
        <taxon>Cladonia</taxon>
    </lineage>
</organism>
<feature type="domain" description="A to I editase" evidence="1">
    <location>
        <begin position="82"/>
        <end position="427"/>
    </location>
</feature>
<dbReference type="Proteomes" id="UP001166286">
    <property type="component" value="Unassembled WGS sequence"/>
</dbReference>
<dbReference type="EMBL" id="JAFEKC020000017">
    <property type="protein sequence ID" value="KAK0509915.1"/>
    <property type="molecule type" value="Genomic_DNA"/>
</dbReference>
<evidence type="ECO:0000259" key="1">
    <source>
        <dbReference type="PROSITE" id="PS50141"/>
    </source>
</evidence>
<evidence type="ECO:0000313" key="3">
    <source>
        <dbReference type="Proteomes" id="UP001166286"/>
    </source>
</evidence>
<dbReference type="AlphaFoldDB" id="A0AA39QXJ7"/>
<dbReference type="GO" id="GO:0043829">
    <property type="term" value="F:tRNA-specific adenosine-37 deaminase activity"/>
    <property type="evidence" value="ECO:0007669"/>
    <property type="project" value="TreeGrafter"/>
</dbReference>
<dbReference type="PANTHER" id="PTHR47803:SF1">
    <property type="entry name" value="TRNA-SPECIFIC ADENOSINE DEAMINASE 1"/>
    <property type="match status" value="1"/>
</dbReference>
<protein>
    <recommendedName>
        <fullName evidence="1">A to I editase domain-containing protein</fullName>
    </recommendedName>
</protein>
<dbReference type="Pfam" id="PF02137">
    <property type="entry name" value="A_deamin"/>
    <property type="match status" value="1"/>
</dbReference>
<reference evidence="2" key="1">
    <citation type="submission" date="2023-03" db="EMBL/GenBank/DDBJ databases">
        <title>Complete genome of Cladonia borealis.</title>
        <authorList>
            <person name="Park H."/>
        </authorList>
    </citation>
    <scope>NUCLEOTIDE SEQUENCE</scope>
    <source>
        <strain evidence="2">ANT050790</strain>
    </source>
</reference>
<dbReference type="PROSITE" id="PS50141">
    <property type="entry name" value="A_DEAMIN_EDITASE"/>
    <property type="match status" value="1"/>
</dbReference>
<dbReference type="SMART" id="SM00552">
    <property type="entry name" value="ADEAMc"/>
    <property type="match status" value="1"/>
</dbReference>
<keyword evidence="3" id="KW-1185">Reference proteome</keyword>
<dbReference type="InterPro" id="IPR002466">
    <property type="entry name" value="A_deamin"/>
</dbReference>
<dbReference type="GO" id="GO:0003723">
    <property type="term" value="F:RNA binding"/>
    <property type="evidence" value="ECO:0007669"/>
    <property type="project" value="InterPro"/>
</dbReference>
<comment type="caution">
    <text evidence="2">The sequence shown here is derived from an EMBL/GenBank/DDBJ whole genome shotgun (WGS) entry which is preliminary data.</text>
</comment>
<dbReference type="GO" id="GO:0002100">
    <property type="term" value="P:tRNA wobble adenosine to inosine editing"/>
    <property type="evidence" value="ECO:0007669"/>
    <property type="project" value="InterPro"/>
</dbReference>
<dbReference type="InterPro" id="IPR042935">
    <property type="entry name" value="Tad1"/>
</dbReference>